<evidence type="ECO:0000313" key="2">
    <source>
        <dbReference type="WBParaSite" id="TASK_0000819501-mRNA-1"/>
    </source>
</evidence>
<accession>A0A158RA09</accession>
<feature type="region of interest" description="Disordered" evidence="1">
    <location>
        <begin position="331"/>
        <end position="361"/>
    </location>
</feature>
<feature type="compositionally biased region" description="Low complexity" evidence="1">
    <location>
        <begin position="40"/>
        <end position="49"/>
    </location>
</feature>
<protein>
    <submittedName>
        <fullName evidence="2">CRC domain-containing protein</fullName>
    </submittedName>
</protein>
<dbReference type="WBParaSite" id="TASK_0000819501-mRNA-1">
    <property type="protein sequence ID" value="TASK_0000819501-mRNA-1"/>
    <property type="gene ID" value="TASK_0000819501"/>
</dbReference>
<proteinExistence type="predicted"/>
<sequence>LSVEGNSSSANSYTDVTSSKSETLADASCHSIVNSPPPSSKSSPRSHNPSRLRMSPCFKIVSTARKPNTDFPQMKPPKPTKKSNLLDVEKMYVEFIRAFERSQPRHKAFTGPVAAEVTEAKSPVREPYRGTSDTRDFATTADFHGGQSSRHSSPPENHACAPYTGYFQILVVFWVHFFLARHCSSHCGTPSPPAPAHPEGHPCACARICKSTPLYSCRGFQLSCTCNCNTGDAHNANRMHYFSPHGCYYYNNHHRGQHYGPSRFDYPPHTGLCQEGISPHYNNSYFNARDGLSAAANQTDCRQPSNTNEPSPASLQIKAMPQSVALERPVRESAERRQQCAPSHCAQADAGKTIPSSAPTSLANPTHGINNGFIKVSEGAFLFLFVFAVHA</sequence>
<reference evidence="2" key="1">
    <citation type="submission" date="2016-04" db="UniProtKB">
        <authorList>
            <consortium name="WormBaseParasite"/>
        </authorList>
    </citation>
    <scope>IDENTIFICATION</scope>
</reference>
<feature type="compositionally biased region" description="Polar residues" evidence="1">
    <location>
        <begin position="1"/>
        <end position="22"/>
    </location>
</feature>
<evidence type="ECO:0000256" key="1">
    <source>
        <dbReference type="SAM" id="MobiDB-lite"/>
    </source>
</evidence>
<name>A0A158RA09_TAEAS</name>
<organism evidence="2">
    <name type="scientific">Taenia asiatica</name>
    <name type="common">Asian tapeworm</name>
    <dbReference type="NCBI Taxonomy" id="60517"/>
    <lineage>
        <taxon>Eukaryota</taxon>
        <taxon>Metazoa</taxon>
        <taxon>Spiralia</taxon>
        <taxon>Lophotrochozoa</taxon>
        <taxon>Platyhelminthes</taxon>
        <taxon>Cestoda</taxon>
        <taxon>Eucestoda</taxon>
        <taxon>Cyclophyllidea</taxon>
        <taxon>Taeniidae</taxon>
        <taxon>Taenia</taxon>
    </lineage>
</organism>
<dbReference type="AlphaFoldDB" id="A0A158RA09"/>
<feature type="region of interest" description="Disordered" evidence="1">
    <location>
        <begin position="1"/>
        <end position="55"/>
    </location>
</feature>